<evidence type="ECO:0000313" key="2">
    <source>
        <dbReference type="EMBL" id="RJT91653.1"/>
    </source>
</evidence>
<evidence type="ECO:0000313" key="3">
    <source>
        <dbReference type="Proteomes" id="UP000272015"/>
    </source>
</evidence>
<evidence type="ECO:0000256" key="1">
    <source>
        <dbReference type="SAM" id="MobiDB-lite"/>
    </source>
</evidence>
<dbReference type="RefSeq" id="WP_119970732.1">
    <property type="nucleotide sequence ID" value="NZ_JBHSQA010000032.1"/>
</dbReference>
<name>A0A3A5MWI0_9MICO</name>
<protein>
    <recommendedName>
        <fullName evidence="4">Chromosome segregation ATPase</fullName>
    </recommendedName>
</protein>
<sequence length="378" mass="41616">MSDQLQQTEQRTCRFPGCERPAVSADAGTGRPPEYCDDEGHNRAAAWRARRRLTAEPTRSVEDEKRPVDAARQRAGELHGQVAGMVEHLGHQMSALVEELRTLADPDAAEAQIESVTTEAAERVAASSARASRAEQAQRQAEAERVEADAAAMEASELAEQQQASFVAIQQELSDREQTLDQVAAELATARSAAEAQNLQAQGELTQLREQLVAARTRLGETEQERDEATTRTELASAARAEAEERARGAVAHADGEAARAQRAESDLAKVRDQLDHARTERDAMQEEASSLRGNLTAVSVERDSARADIERERTHGDQRVSDLRITQEQQLAQVRDELAELRKEAREQRSRADRAEIRPATQVANEGTKPKPTKQND</sequence>
<feature type="region of interest" description="Disordered" evidence="1">
    <location>
        <begin position="18"/>
        <end position="75"/>
    </location>
</feature>
<gene>
    <name evidence="2" type="ORF">D6T64_01430</name>
</gene>
<feature type="region of interest" description="Disordered" evidence="1">
    <location>
        <begin position="216"/>
        <end position="330"/>
    </location>
</feature>
<feature type="compositionally biased region" description="Basic and acidic residues" evidence="1">
    <location>
        <begin position="59"/>
        <end position="75"/>
    </location>
</feature>
<feature type="compositionally biased region" description="Basic and acidic residues" evidence="1">
    <location>
        <begin position="218"/>
        <end position="231"/>
    </location>
</feature>
<dbReference type="OrthoDB" id="4243599at2"/>
<feature type="region of interest" description="Disordered" evidence="1">
    <location>
        <begin position="124"/>
        <end position="157"/>
    </location>
</feature>
<dbReference type="EMBL" id="QZVS01000042">
    <property type="protein sequence ID" value="RJT91653.1"/>
    <property type="molecule type" value="Genomic_DNA"/>
</dbReference>
<feature type="compositionally biased region" description="Basic and acidic residues" evidence="1">
    <location>
        <begin position="301"/>
        <end position="323"/>
    </location>
</feature>
<feature type="region of interest" description="Disordered" evidence="1">
    <location>
        <begin position="343"/>
        <end position="378"/>
    </location>
</feature>
<proteinExistence type="predicted"/>
<reference evidence="2 3" key="1">
    <citation type="submission" date="2018-09" db="EMBL/GenBank/DDBJ databases">
        <title>Novel species of Cryobacterium.</title>
        <authorList>
            <person name="Liu Q."/>
            <person name="Xin Y.-H."/>
        </authorList>
    </citation>
    <scope>NUCLEOTIDE SEQUENCE [LARGE SCALE GENOMIC DNA]</scope>
    <source>
        <strain evidence="2 3">Hh39</strain>
    </source>
</reference>
<feature type="compositionally biased region" description="Low complexity" evidence="1">
    <location>
        <begin position="124"/>
        <end position="140"/>
    </location>
</feature>
<feature type="compositionally biased region" description="Polar residues" evidence="1">
    <location>
        <begin position="288"/>
        <end position="298"/>
    </location>
</feature>
<keyword evidence="3" id="KW-1185">Reference proteome</keyword>
<dbReference type="AlphaFoldDB" id="A0A3A5MWI0"/>
<feature type="compositionally biased region" description="Basic and acidic residues" evidence="1">
    <location>
        <begin position="343"/>
        <end position="358"/>
    </location>
</feature>
<comment type="caution">
    <text evidence="2">The sequence shown here is derived from an EMBL/GenBank/DDBJ whole genome shotgun (WGS) entry which is preliminary data.</text>
</comment>
<evidence type="ECO:0008006" key="4">
    <source>
        <dbReference type="Google" id="ProtNLM"/>
    </source>
</evidence>
<feature type="compositionally biased region" description="Basic and acidic residues" evidence="1">
    <location>
        <begin position="241"/>
        <end position="285"/>
    </location>
</feature>
<organism evidence="2 3">
    <name type="scientific">Cryobacterium melibiosiphilum</name>
    <dbReference type="NCBI Taxonomy" id="995039"/>
    <lineage>
        <taxon>Bacteria</taxon>
        <taxon>Bacillati</taxon>
        <taxon>Actinomycetota</taxon>
        <taxon>Actinomycetes</taxon>
        <taxon>Micrococcales</taxon>
        <taxon>Microbacteriaceae</taxon>
        <taxon>Cryobacterium</taxon>
    </lineage>
</organism>
<dbReference type="Proteomes" id="UP000272015">
    <property type="component" value="Unassembled WGS sequence"/>
</dbReference>
<accession>A0A3A5MWI0</accession>